<name>A0A2A6BTQ5_PRIPA</name>
<dbReference type="Proteomes" id="UP000005239">
    <property type="component" value="Unassembled WGS sequence"/>
</dbReference>
<dbReference type="GO" id="GO:0030041">
    <property type="term" value="P:actin filament polymerization"/>
    <property type="evidence" value="ECO:0000318"/>
    <property type="project" value="GO_Central"/>
</dbReference>
<accession>A0A2A6BTQ5</accession>
<reference evidence="2" key="1">
    <citation type="journal article" date="2008" name="Nat. Genet.">
        <title>The Pristionchus pacificus genome provides a unique perspective on nematode lifestyle and parasitism.</title>
        <authorList>
            <person name="Dieterich C."/>
            <person name="Clifton S.W."/>
            <person name="Schuster L.N."/>
            <person name="Chinwalla A."/>
            <person name="Delehaunty K."/>
            <person name="Dinkelacker I."/>
            <person name="Fulton L."/>
            <person name="Fulton R."/>
            <person name="Godfrey J."/>
            <person name="Minx P."/>
            <person name="Mitreva M."/>
            <person name="Roeseler W."/>
            <person name="Tian H."/>
            <person name="Witte H."/>
            <person name="Yang S.P."/>
            <person name="Wilson R.K."/>
            <person name="Sommer R.J."/>
        </authorList>
    </citation>
    <scope>NUCLEOTIDE SEQUENCE [LARGE SCALE GENOMIC DNA]</scope>
    <source>
        <strain evidence="2">PS312</strain>
    </source>
</reference>
<reference evidence="1" key="2">
    <citation type="submission" date="2022-06" db="UniProtKB">
        <authorList>
            <consortium name="EnsemblMetazoa"/>
        </authorList>
    </citation>
    <scope>IDENTIFICATION</scope>
    <source>
        <strain evidence="1">PS312</strain>
    </source>
</reference>
<dbReference type="GO" id="GO:0051015">
    <property type="term" value="F:actin filament binding"/>
    <property type="evidence" value="ECO:0000318"/>
    <property type="project" value="GO_Central"/>
</dbReference>
<organism evidence="1 2">
    <name type="scientific">Pristionchus pacificus</name>
    <name type="common">Parasitic nematode worm</name>
    <dbReference type="NCBI Taxonomy" id="54126"/>
    <lineage>
        <taxon>Eukaryota</taxon>
        <taxon>Metazoa</taxon>
        <taxon>Ecdysozoa</taxon>
        <taxon>Nematoda</taxon>
        <taxon>Chromadorea</taxon>
        <taxon>Rhabditida</taxon>
        <taxon>Rhabditina</taxon>
        <taxon>Diplogasteromorpha</taxon>
        <taxon>Diplogasteroidea</taxon>
        <taxon>Neodiplogasteridae</taxon>
        <taxon>Pristionchus</taxon>
    </lineage>
</organism>
<gene>
    <name evidence="1" type="primary">WBGene00097187</name>
</gene>
<sequence>MRVAIVSALLVIACQSNSSDESDNTSNIADSTVAGMACLKTAHGSYFRGWDRGQHTMFDRWKLEVTDHCDSQLRWYIEYYGMNVALKPEWMPFEFLIANDDGSVNLKTWPGLDERLWTPAKNEDGSCVDENGTISTTNDTTDVSKNFLLDSRGEWSFYSHQASYPRKESHSRHRKKHHSYVDETGVNLSSTCGPCDQWIVELDVRLIKPTCEGKAYLSAQRGGSVKIRYTFGFGNEHWRAFKNEGNGHRTHYSLLMVIAIVPVIVIGGWAGYLLVPSILMQRRHYALVRAVAEGRVVVDGHMHHAIPN</sequence>
<protein>
    <submittedName>
        <fullName evidence="1">Uncharacterized protein</fullName>
    </submittedName>
</protein>
<dbReference type="EnsemblMetazoa" id="PPA07633.1">
    <property type="protein sequence ID" value="PPA07633.1"/>
    <property type="gene ID" value="WBGene00097187"/>
</dbReference>
<keyword evidence="2" id="KW-1185">Reference proteome</keyword>
<dbReference type="PANTHER" id="PTHR33351">
    <property type="entry name" value="HISACTOPHILIN-1-RELATED"/>
    <property type="match status" value="1"/>
</dbReference>
<evidence type="ECO:0000313" key="2">
    <source>
        <dbReference type="Proteomes" id="UP000005239"/>
    </source>
</evidence>
<evidence type="ECO:0000313" key="1">
    <source>
        <dbReference type="EnsemblMetazoa" id="PPA07633.1"/>
    </source>
</evidence>
<dbReference type="InterPro" id="IPR052883">
    <property type="entry name" value="Hisactophilin"/>
</dbReference>
<dbReference type="GO" id="GO:0015629">
    <property type="term" value="C:actin cytoskeleton"/>
    <property type="evidence" value="ECO:0000318"/>
    <property type="project" value="GO_Central"/>
</dbReference>
<proteinExistence type="predicted"/>
<dbReference type="AlphaFoldDB" id="A0A2A6BTQ5"/>
<accession>A0A8R1YF04</accession>
<dbReference type="PANTHER" id="PTHR33351:SF1">
    <property type="entry name" value="IG-LIKE DOMAIN-CONTAINING PROTEIN-RELATED"/>
    <property type="match status" value="1"/>
</dbReference>